<reference evidence="3 4" key="1">
    <citation type="submission" date="2019-01" db="EMBL/GenBank/DDBJ databases">
        <title>Whole Genome of Ornithobacterium rhinotracheale FARPER-174b.</title>
        <authorList>
            <person name="Tataje-Lavanda L.A."/>
            <person name="Montalvan A."/>
            <person name="Montesinos R."/>
            <person name="Zimic M."/>
            <person name="Fernandez-Sanchez M."/>
            <person name="Fernandez-Diaz M."/>
        </authorList>
    </citation>
    <scope>NUCLEOTIDE SEQUENCE [LARGE SCALE GENOMIC DNA]</scope>
    <source>
        <strain evidence="3 4">FARPER-174b</strain>
    </source>
</reference>
<proteinExistence type="predicted"/>
<dbReference type="EMBL" id="CP035107">
    <property type="protein sequence ID" value="QAR30497.1"/>
    <property type="molecule type" value="Genomic_DNA"/>
</dbReference>
<protein>
    <submittedName>
        <fullName evidence="3">Glucose-1-phosphate thymidylyltransferase</fullName>
    </submittedName>
</protein>
<evidence type="ECO:0000256" key="2">
    <source>
        <dbReference type="ARBA" id="ARBA00023315"/>
    </source>
</evidence>
<evidence type="ECO:0000313" key="3">
    <source>
        <dbReference type="EMBL" id="QAR30497.1"/>
    </source>
</evidence>
<dbReference type="SUPFAM" id="SSF51161">
    <property type="entry name" value="Trimeric LpxA-like enzymes"/>
    <property type="match status" value="1"/>
</dbReference>
<keyword evidence="1 3" id="KW-0808">Transferase</keyword>
<evidence type="ECO:0000313" key="4">
    <source>
        <dbReference type="Proteomes" id="UP000287701"/>
    </source>
</evidence>
<name>A0A410JQP4_ORNRH</name>
<dbReference type="InterPro" id="IPR023917">
    <property type="entry name" value="Bifunctiontional_GlmU_bac-type"/>
</dbReference>
<accession>A0A410JQP4</accession>
<dbReference type="InterPro" id="IPR011004">
    <property type="entry name" value="Trimer_LpxA-like_sf"/>
</dbReference>
<dbReference type="OrthoDB" id="9784832at2"/>
<dbReference type="RefSeq" id="WP_128500985.1">
    <property type="nucleotide sequence ID" value="NZ_CP035107.1"/>
</dbReference>
<dbReference type="InterPro" id="IPR050065">
    <property type="entry name" value="GlmU-like"/>
</dbReference>
<gene>
    <name evidence="3" type="ORF">EQP59_03575</name>
</gene>
<dbReference type="NCBIfam" id="TIGR03991">
    <property type="entry name" value="alt_bact_glmU"/>
    <property type="match status" value="1"/>
</dbReference>
<evidence type="ECO:0000256" key="1">
    <source>
        <dbReference type="ARBA" id="ARBA00022679"/>
    </source>
</evidence>
<dbReference type="Pfam" id="PF13562">
    <property type="entry name" value="NTP_transf_4"/>
    <property type="match status" value="1"/>
</dbReference>
<dbReference type="GO" id="GO:0016779">
    <property type="term" value="F:nucleotidyltransferase activity"/>
    <property type="evidence" value="ECO:0007669"/>
    <property type="project" value="UniProtKB-ARBA"/>
</dbReference>
<dbReference type="Proteomes" id="UP000287701">
    <property type="component" value="Chromosome"/>
</dbReference>
<dbReference type="AlphaFoldDB" id="A0A410JQP4"/>
<dbReference type="GO" id="GO:0016746">
    <property type="term" value="F:acyltransferase activity"/>
    <property type="evidence" value="ECO:0007669"/>
    <property type="project" value="UniProtKB-KW"/>
</dbReference>
<dbReference type="Gene3D" id="2.160.10.10">
    <property type="entry name" value="Hexapeptide repeat proteins"/>
    <property type="match status" value="1"/>
</dbReference>
<sequence length="386" mass="43877">MNIVLFANNEKQMYPLCFTRSFGDLRMGIFTFRERWKKLFSTSISCFTADYLQDLYPLTLEHDNLFINSAYFPTHDFIIRLRKLKPQQGIWENSECLGFRGNWEEFQDKENLAKIQLAEKQLKINCPYDLFMNNQQALLFDFALATKNRESAEIPPGNKFIGRENIFVEEGAKVTFATLNASEGPIYLGKNSEIMEGAMIRGGLALCEKATIKMGAKIYGETTIGPHCTVGGEIKNVIFNGFSNKAHDGYLGNSVVGEWCNLGANTNASNLRNDYGMVDLWNYTENKYTETGLQFCGVFMGDHSKLAINSKINTGSIIEGFSNIFAEGFIPRKIPMFSFSGKRDGSKLKLQQVFDLAENTMKRRNIPLSDVYKKMITFLYNLKNNQ</sequence>
<dbReference type="PANTHER" id="PTHR43584">
    <property type="entry name" value="NUCLEOTIDYL TRANSFERASE"/>
    <property type="match status" value="1"/>
</dbReference>
<keyword evidence="2" id="KW-0012">Acyltransferase</keyword>
<organism evidence="3 4">
    <name type="scientific">Ornithobacterium rhinotracheale</name>
    <dbReference type="NCBI Taxonomy" id="28251"/>
    <lineage>
        <taxon>Bacteria</taxon>
        <taxon>Pseudomonadati</taxon>
        <taxon>Bacteroidota</taxon>
        <taxon>Flavobacteriia</taxon>
        <taxon>Flavobacteriales</taxon>
        <taxon>Weeksellaceae</taxon>
        <taxon>Ornithobacterium</taxon>
    </lineage>
</organism>